<dbReference type="Proteomes" id="UP000659630">
    <property type="component" value="Unassembled WGS sequence"/>
</dbReference>
<dbReference type="EMBL" id="JACONZ010000002">
    <property type="protein sequence ID" value="MBC5581141.1"/>
    <property type="molecule type" value="Genomic_DNA"/>
</dbReference>
<accession>A0A923I967</accession>
<evidence type="ECO:0000313" key="2">
    <source>
        <dbReference type="Proteomes" id="UP000659630"/>
    </source>
</evidence>
<comment type="caution">
    <text evidence="1">The sequence shown here is derived from an EMBL/GenBank/DDBJ whole genome shotgun (WGS) entry which is preliminary data.</text>
</comment>
<proteinExistence type="predicted"/>
<dbReference type="RefSeq" id="WP_186887506.1">
    <property type="nucleotide sequence ID" value="NZ_JACONZ010000002.1"/>
</dbReference>
<dbReference type="AlphaFoldDB" id="A0A923I967"/>
<protein>
    <submittedName>
        <fullName evidence="1">Uncharacterized protein</fullName>
    </submittedName>
</protein>
<evidence type="ECO:0000313" key="1">
    <source>
        <dbReference type="EMBL" id="MBC5581141.1"/>
    </source>
</evidence>
<reference evidence="1" key="1">
    <citation type="submission" date="2020-08" db="EMBL/GenBank/DDBJ databases">
        <title>Genome public.</title>
        <authorList>
            <person name="Liu C."/>
            <person name="Sun Q."/>
        </authorList>
    </citation>
    <scope>NUCLEOTIDE SEQUENCE</scope>
    <source>
        <strain evidence="1">BX8</strain>
    </source>
</reference>
<gene>
    <name evidence="1" type="ORF">H8S23_06445</name>
</gene>
<organism evidence="1 2">
    <name type="scientific">Anaerofilum hominis</name>
    <dbReference type="NCBI Taxonomy" id="2763016"/>
    <lineage>
        <taxon>Bacteria</taxon>
        <taxon>Bacillati</taxon>
        <taxon>Bacillota</taxon>
        <taxon>Clostridia</taxon>
        <taxon>Eubacteriales</taxon>
        <taxon>Oscillospiraceae</taxon>
        <taxon>Anaerofilum</taxon>
    </lineage>
</organism>
<keyword evidence="2" id="KW-1185">Reference proteome</keyword>
<name>A0A923I967_9FIRM</name>
<sequence>MNMIFSLLGLVLLLFAAAAALLAWKRQSDRKQREAAARRKLRQDAEREYQAHLAQLCWNYRAKHARRTGHRPLVFPPDGRAS</sequence>